<protein>
    <submittedName>
        <fullName evidence="1">Uncharacterized protein</fullName>
    </submittedName>
</protein>
<organism evidence="1 2">
    <name type="scientific">Corchorus olitorius</name>
    <dbReference type="NCBI Taxonomy" id="93759"/>
    <lineage>
        <taxon>Eukaryota</taxon>
        <taxon>Viridiplantae</taxon>
        <taxon>Streptophyta</taxon>
        <taxon>Embryophyta</taxon>
        <taxon>Tracheophyta</taxon>
        <taxon>Spermatophyta</taxon>
        <taxon>Magnoliopsida</taxon>
        <taxon>eudicotyledons</taxon>
        <taxon>Gunneridae</taxon>
        <taxon>Pentapetalae</taxon>
        <taxon>rosids</taxon>
        <taxon>malvids</taxon>
        <taxon>Malvales</taxon>
        <taxon>Malvaceae</taxon>
        <taxon>Grewioideae</taxon>
        <taxon>Apeibeae</taxon>
        <taxon>Corchorus</taxon>
    </lineage>
</organism>
<dbReference type="AlphaFoldDB" id="A0A1R3FYQ1"/>
<dbReference type="EMBL" id="AWUE01024372">
    <property type="protein sequence ID" value="OMO50968.1"/>
    <property type="molecule type" value="Genomic_DNA"/>
</dbReference>
<sequence>MIKENERVLVRIDGATDFSGAERGNEKEGGYGEIVRVLMREKK</sequence>
<comment type="caution">
    <text evidence="1">The sequence shown here is derived from an EMBL/GenBank/DDBJ whole genome shotgun (WGS) entry which is preliminary data.</text>
</comment>
<keyword evidence="2" id="KW-1185">Reference proteome</keyword>
<name>A0A1R3FYQ1_9ROSI</name>
<proteinExistence type="predicted"/>
<dbReference type="Proteomes" id="UP000187203">
    <property type="component" value="Unassembled WGS sequence"/>
</dbReference>
<gene>
    <name evidence="1" type="ORF">COLO4_37858</name>
</gene>
<reference evidence="2" key="1">
    <citation type="submission" date="2013-09" db="EMBL/GenBank/DDBJ databases">
        <title>Corchorus olitorius genome sequencing.</title>
        <authorList>
            <person name="Alam M."/>
            <person name="Haque M.S."/>
            <person name="Islam M.S."/>
            <person name="Emdad E.M."/>
            <person name="Islam M.M."/>
            <person name="Ahmed B."/>
            <person name="Halim A."/>
            <person name="Hossen Q.M.M."/>
            <person name="Hossain M.Z."/>
            <person name="Ahmed R."/>
            <person name="Khan M.M."/>
            <person name="Islam R."/>
            <person name="Rashid M.M."/>
            <person name="Khan S.A."/>
            <person name="Rahman M.S."/>
            <person name="Alam M."/>
            <person name="Yahiya A.S."/>
            <person name="Khan M.S."/>
            <person name="Azam M.S."/>
            <person name="Haque T."/>
            <person name="Lashkar M.Z.H."/>
            <person name="Akhand A.I."/>
            <person name="Morshed G."/>
            <person name="Roy S."/>
            <person name="Uddin K.S."/>
            <person name="Rabeya T."/>
            <person name="Hossain A.S."/>
            <person name="Chowdhury A."/>
            <person name="Snigdha A.R."/>
            <person name="Mortoza M.S."/>
            <person name="Matin S.A."/>
            <person name="Hoque S.M.E."/>
            <person name="Islam M.K."/>
            <person name="Roy D.K."/>
            <person name="Haider R."/>
            <person name="Moosa M.M."/>
            <person name="Elias S.M."/>
            <person name="Hasan A.M."/>
            <person name="Jahan S."/>
            <person name="Shafiuddin M."/>
            <person name="Mahmood N."/>
            <person name="Shommy N.S."/>
        </authorList>
    </citation>
    <scope>NUCLEOTIDE SEQUENCE [LARGE SCALE GENOMIC DNA]</scope>
    <source>
        <strain evidence="2">cv. O-4</strain>
    </source>
</reference>
<evidence type="ECO:0000313" key="2">
    <source>
        <dbReference type="Proteomes" id="UP000187203"/>
    </source>
</evidence>
<evidence type="ECO:0000313" key="1">
    <source>
        <dbReference type="EMBL" id="OMO50968.1"/>
    </source>
</evidence>
<accession>A0A1R3FYQ1</accession>